<comment type="caution">
    <text evidence="6">The sequence shown here is derived from an EMBL/GenBank/DDBJ whole genome shotgun (WGS) entry which is preliminary data.</text>
</comment>
<accession>A0A978UNT0</accession>
<comment type="subcellular location">
    <subcellularLocation>
        <location evidence="1">Membrane</location>
        <topology evidence="1">Single-pass membrane protein</topology>
    </subcellularLocation>
</comment>
<evidence type="ECO:0000256" key="4">
    <source>
        <dbReference type="SAM" id="MobiDB-lite"/>
    </source>
</evidence>
<dbReference type="Proteomes" id="UP000813462">
    <property type="component" value="Unassembled WGS sequence"/>
</dbReference>
<gene>
    <name evidence="6" type="ORF">FEM48_Zijuj10G0139800</name>
</gene>
<feature type="domain" description="Wall-associated receptor kinase galacturonan-binding" evidence="5">
    <location>
        <begin position="483"/>
        <end position="545"/>
    </location>
</feature>
<evidence type="ECO:0000256" key="1">
    <source>
        <dbReference type="ARBA" id="ARBA00004167"/>
    </source>
</evidence>
<protein>
    <recommendedName>
        <fullName evidence="5">Wall-associated receptor kinase galacturonan-binding domain-containing protein</fullName>
    </recommendedName>
</protein>
<feature type="region of interest" description="Disordered" evidence="4">
    <location>
        <begin position="62"/>
        <end position="132"/>
    </location>
</feature>
<organism evidence="6 7">
    <name type="scientific">Ziziphus jujuba var. spinosa</name>
    <dbReference type="NCBI Taxonomy" id="714518"/>
    <lineage>
        <taxon>Eukaryota</taxon>
        <taxon>Viridiplantae</taxon>
        <taxon>Streptophyta</taxon>
        <taxon>Embryophyta</taxon>
        <taxon>Tracheophyta</taxon>
        <taxon>Spermatophyta</taxon>
        <taxon>Magnoliopsida</taxon>
        <taxon>eudicotyledons</taxon>
        <taxon>Gunneridae</taxon>
        <taxon>Pentapetalae</taxon>
        <taxon>rosids</taxon>
        <taxon>fabids</taxon>
        <taxon>Rosales</taxon>
        <taxon>Rhamnaceae</taxon>
        <taxon>Paliureae</taxon>
        <taxon>Ziziphus</taxon>
    </lineage>
</organism>
<name>A0A978UNT0_ZIZJJ</name>
<dbReference type="InterPro" id="IPR004252">
    <property type="entry name" value="Probable_transposase_24"/>
</dbReference>
<dbReference type="Pfam" id="PF13947">
    <property type="entry name" value="GUB_WAK_bind"/>
    <property type="match status" value="1"/>
</dbReference>
<dbReference type="GO" id="GO:0016020">
    <property type="term" value="C:membrane"/>
    <property type="evidence" value="ECO:0007669"/>
    <property type="project" value="UniProtKB-SubCell"/>
</dbReference>
<evidence type="ECO:0000256" key="2">
    <source>
        <dbReference type="ARBA" id="ARBA00022729"/>
    </source>
</evidence>
<proteinExistence type="predicted"/>
<dbReference type="AlphaFoldDB" id="A0A978UNT0"/>
<feature type="coiled-coil region" evidence="3">
    <location>
        <begin position="352"/>
        <end position="393"/>
    </location>
</feature>
<keyword evidence="3" id="KW-0175">Coiled coil</keyword>
<reference evidence="6" key="1">
    <citation type="journal article" date="2021" name="Front. Plant Sci.">
        <title>Chromosome-Scale Genome Assembly for Chinese Sour Jujube and Insights Into Its Genome Evolution and Domestication Signature.</title>
        <authorList>
            <person name="Shen L.-Y."/>
            <person name="Luo H."/>
            <person name="Wang X.-L."/>
            <person name="Wang X.-M."/>
            <person name="Qiu X.-J."/>
            <person name="Liu H."/>
            <person name="Zhou S.-S."/>
            <person name="Jia K.-H."/>
            <person name="Nie S."/>
            <person name="Bao Y.-T."/>
            <person name="Zhang R.-G."/>
            <person name="Yun Q.-Z."/>
            <person name="Chai Y.-H."/>
            <person name="Lu J.-Y."/>
            <person name="Li Y."/>
            <person name="Zhao S.-W."/>
            <person name="Mao J.-F."/>
            <person name="Jia S.-G."/>
            <person name="Mao Y.-M."/>
        </authorList>
    </citation>
    <scope>NUCLEOTIDE SEQUENCE</scope>
    <source>
        <strain evidence="6">AT0</strain>
        <tissue evidence="6">Leaf</tissue>
    </source>
</reference>
<dbReference type="EMBL" id="JAEACU010000010">
    <property type="protein sequence ID" value="KAH7516482.1"/>
    <property type="molecule type" value="Genomic_DNA"/>
</dbReference>
<evidence type="ECO:0000313" key="7">
    <source>
        <dbReference type="Proteomes" id="UP000813462"/>
    </source>
</evidence>
<evidence type="ECO:0000256" key="3">
    <source>
        <dbReference type="SAM" id="Coils"/>
    </source>
</evidence>
<dbReference type="GO" id="GO:0030247">
    <property type="term" value="F:polysaccharide binding"/>
    <property type="evidence" value="ECO:0007669"/>
    <property type="project" value="InterPro"/>
</dbReference>
<dbReference type="PANTHER" id="PTHR33138">
    <property type="entry name" value="OS01G0690200 PROTEIN"/>
    <property type="match status" value="1"/>
</dbReference>
<feature type="compositionally biased region" description="Low complexity" evidence="4">
    <location>
        <begin position="78"/>
        <end position="88"/>
    </location>
</feature>
<dbReference type="Pfam" id="PF03004">
    <property type="entry name" value="Transposase_24"/>
    <property type="match status" value="1"/>
</dbReference>
<evidence type="ECO:0000259" key="5">
    <source>
        <dbReference type="Pfam" id="PF13947"/>
    </source>
</evidence>
<dbReference type="PANTHER" id="PTHR33138:SF79">
    <property type="entry name" value="WALL-ASSOCIATED RECEPTOR KINASE GALACTURONAN-BINDING DOMAIN-CONTAINING PROTEIN"/>
    <property type="match status" value="1"/>
</dbReference>
<dbReference type="InterPro" id="IPR025287">
    <property type="entry name" value="WAK_GUB"/>
</dbReference>
<sequence length="805" mass="91521">MSAARNNKDSATNGIGSTASVIEIMEKLPVLPTHTSPRKKVPLKLFEPSNARHQDLLADGMDNRTMQWDPNDGINIHSTGSSPSTCSSQLGYNDKQKNDADAAQPTEADIEDEQLQTDNGRAPNKGRSKRGKIRGLAATQIKLPKEKMAVTCPKHVMRFVGQYAKEIASKIGVVVRIHCPLDVGELALIQQMRRTYRTWRYRMYQKIRQLNDVDDILEICPDGISEQEWLNFFYLYMSEAFQERSLKNKHSREAPRTLHCGGTKSFARVIHEAKTQQDPDAEMEIDRIALWNDTHYSCKTNNWVDQKSKDIYEQLLSLKESNDLTQDEIFDMVLPQKSCYILGMGVGPKHLKSKARQEVAELERQVLDYKKREEEAKAREGEAKARMEEYKEKADNVAKMNIGRCYVMLKVYNSLKLSSKKCNSETLSTAPNPITMVHSPSCFLFLAFVFAAVTNLSTNTTALKFQRVTDEERFKERNHEFTCESTGSQLRFKYLFWGGGDEMSYCGLPEFKLTCRENYTVIEIMKEKFTILEIKWDEQIVTVVRVDMLDDGCPDYEFINTTVHITRISNVLPIMESSLIHMAASLLIFQVVRHMAVDPLFVVFLLTRLMLFSLAQQQGHNESCGAFVCGNLGEIFFPFKDSSGLPGECGLYKVNCSDQNNPKVQLKGGGHWYGVYQISQAGFITINDTTLQKNLKSRRCESLESFGLPRPDWFTNVTSPNIISLFKCKRSSLIHNITSPTSDFQYSTTCGDYNLYYSIPTKLLLDNSSFPDFPQDNCSFIQLPAANYPANPNDFFSFFTASFSL</sequence>
<keyword evidence="2" id="KW-0732">Signal</keyword>
<evidence type="ECO:0000313" key="6">
    <source>
        <dbReference type="EMBL" id="KAH7516482.1"/>
    </source>
</evidence>